<comment type="domain">
    <molecule>Stable signal peptide</molecule>
    <text evidence="23">The N-terminus is localized at the extracellular side of the GP-C, with a part embedded in the membrane probably.</text>
</comment>
<keyword evidence="12 23" id="KW-0946">Virion</keyword>
<evidence type="ECO:0000256" key="7">
    <source>
        <dbReference type="ARBA" id="ARBA00022707"/>
    </source>
</evidence>
<evidence type="ECO:0000256" key="2">
    <source>
        <dbReference type="ARBA" id="ARBA00022510"/>
    </source>
</evidence>
<comment type="subunit">
    <molecule>Glycoprotein G2</molecule>
    <text evidence="23">Homotrimer. Interacts with the stable signal peptide. In pre-fusion state, G2 homotrimers bind G1 homotrimers via ionic interactions. Part of the GP complex (GP-C) together with glycoprotein G1 and the stable signal peptide. Acidification in the endosome triggers rearrangements, which ultimately leads to a 6 helix bundle formed by the two heptad repeat domains (HR1 and HR2) in post-fusion state. The GP-complex interacts with protein Z, which interacts with ribonucleocapsid; these interactions may induce virion budding.</text>
</comment>
<keyword evidence="1 23" id="KW-1168">Fusion of virus membrane with host membrane</keyword>
<evidence type="ECO:0000256" key="21">
    <source>
        <dbReference type="ARBA" id="ARBA00023288"/>
    </source>
</evidence>
<feature type="chain" id="PRO_5023499351" description="Stable signal peptide" evidence="23">
    <location>
        <begin position="2"/>
        <end position="58"/>
    </location>
</feature>
<comment type="similarity">
    <text evidence="23 24">Belongs to the arenaviridae GPC protein family.</text>
</comment>
<dbReference type="GO" id="GO:0044167">
    <property type="term" value="C:host cell endoplasmic reticulum membrane"/>
    <property type="evidence" value="ECO:0007669"/>
    <property type="project" value="UniProtKB-SubCell"/>
</dbReference>
<feature type="glycosylation site" description="N-linked (GlcNAc...) asparagine; by host" evidence="23">
    <location>
        <position position="376"/>
    </location>
</feature>
<comment type="PTM">
    <molecule>Pre-glycoprotein polyprotein GP complex</molecule>
    <text evidence="23">Specific enzymatic cleavages in vivo yield mature proteins. GP-C polyprotein is cleaved in the endoplasmic reticulum by the host protease MBTPS1. Only cleaved glycoprotein is incorporated into virions.</text>
</comment>
<keyword evidence="11 23" id="KW-0862">Zinc</keyword>
<evidence type="ECO:0000256" key="6">
    <source>
        <dbReference type="ARBA" id="ARBA00022692"/>
    </source>
</evidence>
<accession>A0A0M3T9D3</accession>
<evidence type="ECO:0000256" key="4">
    <source>
        <dbReference type="ARBA" id="ARBA00022581"/>
    </source>
</evidence>
<keyword evidence="17 23" id="KW-0472">Membrane</keyword>
<dbReference type="InterPro" id="IPR043015">
    <property type="entry name" value="Arena_glycoprot_zinc-bd"/>
</dbReference>
<feature type="chain" id="PRO_5023499349" description="Pre-glycoprotein polyprotein GP complex" evidence="23">
    <location>
        <begin position="2"/>
        <end position="479"/>
    </location>
</feature>
<dbReference type="GO" id="GO:0039654">
    <property type="term" value="P:fusion of virus membrane with host endosome membrane"/>
    <property type="evidence" value="ECO:0007669"/>
    <property type="project" value="UniProtKB-UniRule"/>
</dbReference>
<evidence type="ECO:0000256" key="24">
    <source>
        <dbReference type="PIRNR" id="PIRNR004028"/>
    </source>
</evidence>
<evidence type="ECO:0000256" key="11">
    <source>
        <dbReference type="ARBA" id="ARBA00022833"/>
    </source>
</evidence>
<comment type="subcellular location">
    <molecule>Stable signal peptide</molecule>
    <subcellularLocation>
        <location evidence="23">Virion membrane</location>
        <topology evidence="23">Single-pass type II membrane protein</topology>
    </subcellularLocation>
    <subcellularLocation>
        <location evidence="23">Host endoplasmic reticulum membrane</location>
        <topology evidence="23">Single-pass type II membrane protein</topology>
    </subcellularLocation>
    <subcellularLocation>
        <location evidence="23">Host Golgi apparatus membrane</location>
        <topology evidence="23">Single-pass type II membrane protein</topology>
    </subcellularLocation>
    <subcellularLocation>
        <location evidence="23">Host cell membrane</location>
        <topology evidence="23">Single-pass type II membrane protein</topology>
    </subcellularLocation>
</comment>
<evidence type="ECO:0000256" key="17">
    <source>
        <dbReference type="ARBA" id="ARBA00023136"/>
    </source>
</evidence>
<evidence type="ECO:0000256" key="14">
    <source>
        <dbReference type="ARBA" id="ARBA00022879"/>
    </source>
</evidence>
<feature type="glycosylation site" description="N-linked (GlcNAc...) asparagine; by host" evidence="23">
    <location>
        <position position="125"/>
    </location>
</feature>
<organismHost>
    <name type="scientific">Homo sapiens</name>
    <name type="common">Human</name>
    <dbReference type="NCBI Taxonomy" id="9606"/>
</organismHost>
<keyword evidence="13 23" id="KW-1043">Host membrane</keyword>
<evidence type="ECO:0000256" key="16">
    <source>
        <dbReference type="ARBA" id="ARBA00022989"/>
    </source>
</evidence>
<feature type="binding site" evidence="23">
    <location>
        <position position="443"/>
    </location>
    <ligand>
        <name>Zn(2+)</name>
        <dbReference type="ChEBI" id="CHEBI:29105"/>
        <label>2</label>
    </ligand>
</feature>
<dbReference type="GO" id="GO:0019062">
    <property type="term" value="P:virion attachment to host cell"/>
    <property type="evidence" value="ECO:0007669"/>
    <property type="project" value="UniProtKB-UniRule"/>
</dbReference>
<feature type="disulfide bond" evidence="23">
    <location>
        <begin position="265"/>
        <end position="278"/>
    </location>
</feature>
<feature type="region of interest" description="HR2" evidence="23">
    <location>
        <begin position="354"/>
        <end position="417"/>
    </location>
</feature>
<comment type="caution">
    <text evidence="23">Lacks conserved residue(s) required for the propagation of feature annotation.</text>
</comment>
<keyword evidence="7 23" id="KW-0519">Myristate</keyword>
<evidence type="ECO:0000313" key="26">
    <source>
        <dbReference type="EMBL" id="ALE15092.1"/>
    </source>
</evidence>
<comment type="subunit">
    <molecule>Glycoprotein G1</molecule>
    <text evidence="23">Homotrimer; disulfide-linked. In pre-fusion state, G1 homotrimers bind G2 homotrimers via ionic interactions. Part of the GP complex (GP-C) together with glycoprotein G2 and the stable signal peptide. The GP-complex interacts with protein Z, which interacts with ribonucleocapsid; these interactions may induce virion budding.</text>
</comment>
<feature type="binding site" evidence="23">
    <location>
        <position position="441"/>
    </location>
    <ligand>
        <name>Zn(2+)</name>
        <dbReference type="ChEBI" id="CHEBI:29105"/>
        <label>2</label>
    </ligand>
</feature>
<keyword evidence="20 23" id="KW-1038">Host endoplasmic reticulum</keyword>
<feature type="binding site" evidence="23">
    <location>
        <position position="57"/>
    </location>
    <ligand>
        <name>Zn(2+)</name>
        <dbReference type="ChEBI" id="CHEBI:29105"/>
        <label>1</label>
    </ligand>
</feature>
<proteinExistence type="inferred from homology"/>
<dbReference type="Pfam" id="PF00798">
    <property type="entry name" value="Arena_glycoprot"/>
    <property type="match status" value="1"/>
</dbReference>
<evidence type="ECO:0000256" key="20">
    <source>
        <dbReference type="ARBA" id="ARBA00023184"/>
    </source>
</evidence>
<feature type="glycosylation site" description="N-linked (GlcNAc...) asparagine; by host" evidence="23">
    <location>
        <position position="214"/>
    </location>
</feature>
<feature type="glycosylation site" description="N-linked (GlcNAc...) asparagine; by host" evidence="23">
    <location>
        <position position="351"/>
    </location>
</feature>
<feature type="chain" id="PRO_5023499350" description="Glycoprotein G2" evidence="23">
    <location>
        <begin position="246"/>
        <end position="479"/>
    </location>
</feature>
<feature type="topological domain" description="Cytoplasmic" evidence="23">
    <location>
        <begin position="440"/>
        <end position="479"/>
    </location>
</feature>
<feature type="disulfide bond" evidence="23">
    <location>
        <begin position="287"/>
        <end position="296"/>
    </location>
</feature>
<dbReference type="Gene3D" id="2.20.28.180">
    <property type="entry name" value="Arenavirus glycoprotein, zinc binding domain"/>
    <property type="match status" value="1"/>
</dbReference>
<comment type="PTM">
    <molecule>Stable signal peptide</molecule>
    <text evidence="23">Myristoylation is necessary for GP2-mediated fusion activity.</text>
</comment>
<keyword evidence="18 23" id="KW-1015">Disulfide bond</keyword>
<feature type="site" description="Cleavage; by host signal peptidase" evidence="23">
    <location>
        <begin position="58"/>
        <end position="59"/>
    </location>
</feature>
<feature type="binding site" evidence="23">
    <location>
        <position position="463"/>
    </location>
    <ligand>
        <name>Zn(2+)</name>
        <dbReference type="ChEBI" id="CHEBI:29105"/>
        <label>1</label>
    </ligand>
</feature>
<comment type="PTM">
    <molecule>Stable signal peptide</molecule>
    <text evidence="23">The SSP remains stably associated with the GP complex following cleavage by signal peptidase and plays crucial roles in the trafficking of GP through the secretory pathway.</text>
</comment>
<evidence type="ECO:0000256" key="9">
    <source>
        <dbReference type="ARBA" id="ARBA00022804"/>
    </source>
</evidence>
<keyword evidence="10 23" id="KW-1040">Host Golgi apparatus</keyword>
<feature type="region of interest" description="HR1" evidence="23">
    <location>
        <begin position="281"/>
        <end position="349"/>
    </location>
</feature>
<dbReference type="InterPro" id="IPR001535">
    <property type="entry name" value="Arena_glycoprot"/>
</dbReference>
<feature type="topological domain" description="Extracellular" evidence="23">
    <location>
        <begin position="2"/>
        <end position="17"/>
    </location>
</feature>
<keyword evidence="14 23" id="KW-0261">Viral envelope protein</keyword>
<dbReference type="PIRSF" id="PIRSF004028">
    <property type="entry name" value="GPC_ArenaV"/>
    <property type="match status" value="1"/>
</dbReference>
<feature type="glycosylation site" description="N-linked (GlcNAc...) asparagine; by host" evidence="23">
    <location>
        <position position="88"/>
    </location>
</feature>
<keyword evidence="19 23" id="KW-0325">Glycoprotein</keyword>
<feature type="disulfide bond" evidence="23">
    <location>
        <begin position="350"/>
        <end position="371"/>
    </location>
</feature>
<feature type="region of interest" description="Fusion" evidence="23">
    <location>
        <begin position="244"/>
        <end position="280"/>
    </location>
</feature>
<name>A0A0M3T9D3_GTOVV</name>
<keyword evidence="4 23" id="KW-0945">Host-virus interaction</keyword>
<keyword evidence="9 23" id="KW-1161">Viral attachment to host cell</keyword>
<feature type="binding site" evidence="23">
    <location>
        <position position="453"/>
    </location>
    <ligand>
        <name>Zn(2+)</name>
        <dbReference type="ChEBI" id="CHEBI:29105"/>
        <label>1</label>
    </ligand>
</feature>
<feature type="transmembrane region" description="Helical" evidence="25">
    <location>
        <begin position="20"/>
        <end position="39"/>
    </location>
</feature>
<keyword evidence="5 23" id="KW-1162">Viral penetration into host cytoplasm</keyword>
<feature type="lipid moiety-binding region" description="N-myristoyl glycine; by host" evidence="23">
    <location>
        <position position="2"/>
    </location>
</feature>
<evidence type="ECO:0000256" key="8">
    <source>
        <dbReference type="ARBA" id="ARBA00022723"/>
    </source>
</evidence>
<keyword evidence="16 23" id="KW-1133">Transmembrane helix</keyword>
<feature type="initiator methionine" description="Removed; by host" evidence="23">
    <location>
        <position position="1"/>
    </location>
</feature>
<evidence type="ECO:0000256" key="10">
    <source>
        <dbReference type="ARBA" id="ARBA00022812"/>
    </source>
</evidence>
<comment type="function">
    <molecule>Glycoprotein G1</molecule>
    <text evidence="23">Forms the virion spikes together with glycoprotein G2. The glycoprotein spike trimers are connected to the underlying matrix. Interacts with the host receptor leading to virus endocytosis.</text>
</comment>
<comment type="domain">
    <molecule>Glycoprotein G2</molecule>
    <text evidence="23">Contains 1 fusion peptide at the N-terminus, 2 heptad repeats domains HR1 and HR2 and, at the C-terminus, a cytoplasmic domain that plays a role in ER location. Also contains a zinc-binding domain that allows SSP retention in the GPC complex by accepting a cysteine from SSP as the fourth ligand.</text>
</comment>
<feature type="glycosylation site" description="N-linked (GlcNAc...) asparagine; by host" evidence="23">
    <location>
        <position position="174"/>
    </location>
</feature>
<keyword evidence="8 23" id="KW-0479">Metal-binding</keyword>
<gene>
    <name evidence="23 26" type="primary">GPC</name>
</gene>
<keyword evidence="2 23" id="KW-1170">Fusion of virus membrane with host endosomal membrane</keyword>
<feature type="glycosylation site" description="N-linked (GlcNAc...) asparagine; by host" evidence="23">
    <location>
        <position position="381"/>
    </location>
</feature>
<feature type="topological domain" description="Cytoplasmic" evidence="23">
    <location>
        <begin position="34"/>
        <end position="58"/>
    </location>
</feature>
<keyword evidence="3 23" id="KW-1032">Host cell membrane</keyword>
<dbReference type="GO" id="GO:0019031">
    <property type="term" value="C:viral envelope"/>
    <property type="evidence" value="ECO:0007669"/>
    <property type="project" value="UniProtKB-UniRule"/>
</dbReference>
<evidence type="ECO:0000256" key="13">
    <source>
        <dbReference type="ARBA" id="ARBA00022870"/>
    </source>
</evidence>
<organism evidence="26 27">
    <name type="scientific">Guanarito mammarenavirus (isolate Human/Venezuela/NH-95551/1990)</name>
    <name type="common">GTOV</name>
    <dbReference type="NCBI Taxonomy" id="3052307"/>
    <lineage>
        <taxon>Viruses</taxon>
        <taxon>Riboviria</taxon>
        <taxon>Orthornavirae</taxon>
        <taxon>Negarnaviricota</taxon>
        <taxon>Polyploviricotina</taxon>
        <taxon>Bunyaviricetes</taxon>
        <taxon>Hareavirales</taxon>
        <taxon>Arenaviridae</taxon>
        <taxon>Mammarenavirus</taxon>
    </lineage>
</organism>
<feature type="glycosylation site" description="N-linked (GlcNAc...) asparagine; by host" evidence="23">
    <location>
        <position position="359"/>
    </location>
</feature>
<evidence type="ECO:0000256" key="3">
    <source>
        <dbReference type="ARBA" id="ARBA00022511"/>
    </source>
</evidence>
<dbReference type="GO" id="GO:0016020">
    <property type="term" value="C:membrane"/>
    <property type="evidence" value="ECO:0007669"/>
    <property type="project" value="UniProtKB-UniRule"/>
</dbReference>
<sequence length="479" mass="54983">MGQLVSFFQDIPIFFEEALNVALAVVTLLAIIKGIVNIWKSGILQLLLFLILAGRSCSFKVGHHTNFESFTVNLGGVFHELPSLCRVNNSYSLIRLSHNSDQALSVEYVDVYPVLCSSSPTILDNYTQCIKGSPEFDWILGWTIKGLGHDFLRDPRICCEPKKTTNVEFTFQLNLTDSVETHHYRSKIEAGIRHLFGNYITNDSYPKMSVVMRNTTWEDQCPNSHVNTLRFLVKNAGYLVGRKPLAFFSWSLSDPKGNDMPGGYCLERWMLVAGDLKCFGNTAVAKCNLNHDSEFCDMLRLFDFNKNAIEKLNNQTKTAVNMLTHSINSLISDNLLMRNKLREILKVPYCNYTRFWYINHTKSGEHSLPRCWLVNNGSYLNESDFRNEWILESDHLIAEMLSKEYQDRQGKTPLTLVDLCFWSAIFFTTSLFLHLVGFPTHRHIQGDPCPLPHRLDRNGACRCGRYQKLGKQVTWKRKH</sequence>
<comment type="subunit">
    <molecule>Stable signal peptide</molecule>
    <text evidence="23">Interacts with glycoprotein G2. Part of the GP complex (GP-C) together with glycoprotein G1 and glycoprotein G2. The GP-complex interacts with protein Z, which interacts with ribonucleocapsid; these interactions may induce virion budding.</text>
</comment>
<keyword evidence="22 23" id="KW-1160">Virus entry into host cell</keyword>
<evidence type="ECO:0000256" key="22">
    <source>
        <dbReference type="ARBA" id="ARBA00023296"/>
    </source>
</evidence>
<evidence type="ECO:0000256" key="18">
    <source>
        <dbReference type="ARBA" id="ARBA00023157"/>
    </source>
</evidence>
<feature type="binding site" evidence="23">
    <location>
        <position position="461"/>
    </location>
    <ligand>
        <name>Zn(2+)</name>
        <dbReference type="ChEBI" id="CHEBI:29105"/>
        <label>1</label>
    </ligand>
</feature>
<reference evidence="26 27" key="1">
    <citation type="submission" date="2015-04" db="EMBL/GenBank/DDBJ databases">
        <title>Draft genome sequence of the Guanarito virus strain 329330.</title>
        <authorList>
            <consortium name="Consortium for Microbial Forensics and Genomics (microFORGE)"/>
            <person name="Aguilar P.V."/>
            <person name="Tesh R.B."/>
            <person name="Ksaizek T.G."/>
            <person name="Lin D."/>
            <person name="Hari K."/>
            <person name="Weaver S.C."/>
        </authorList>
    </citation>
    <scope>NUCLEOTIDE SEQUENCE [LARGE SCALE GENOMIC DNA]</scope>
    <source>
        <strain evidence="26">329330</strain>
    </source>
</reference>
<evidence type="ECO:0000256" key="15">
    <source>
        <dbReference type="ARBA" id="ARBA00022890"/>
    </source>
</evidence>
<dbReference type="Proteomes" id="UP000136373">
    <property type="component" value="Genome"/>
</dbReference>
<evidence type="ECO:0000256" key="1">
    <source>
        <dbReference type="ARBA" id="ARBA00022506"/>
    </source>
</evidence>
<dbReference type="GO" id="GO:0044178">
    <property type="term" value="C:host cell Golgi membrane"/>
    <property type="evidence" value="ECO:0007669"/>
    <property type="project" value="UniProtKB-SubCell"/>
</dbReference>
<comment type="function">
    <molecule>Glycoprotein G2</molecule>
    <text evidence="23">Forms the virion spikes together with glycoprotein G1. The glycoprotein spike trimers are connected to the underlying matrix. Class I viral fusion protein that directs fusion of viral and host endosomal membranes, leading to delivery of the nucleocapsid into the cytoplasm. Membrane fusion is mediated by irreversible conformational changes induced by acidification.</text>
</comment>
<comment type="subcellular location">
    <molecule>Glycoprotein G1</molecule>
    <subcellularLocation>
        <location evidence="23">Virion membrane</location>
        <topology evidence="23">Peripheral membrane protein</topology>
    </subcellularLocation>
    <subcellularLocation>
        <location evidence="23">Host endoplasmic reticulum membrane</location>
        <topology evidence="23">Peripheral membrane protein</topology>
    </subcellularLocation>
    <subcellularLocation>
        <location evidence="23">Host Golgi apparatus membrane</location>
        <topology evidence="23">Peripheral membrane protein</topology>
    </subcellularLocation>
    <subcellularLocation>
        <location evidence="23">Host cell membrane</location>
        <topology evidence="23">Peripheral membrane protein</topology>
    </subcellularLocation>
</comment>
<evidence type="ECO:0000313" key="27">
    <source>
        <dbReference type="Proteomes" id="UP000136373"/>
    </source>
</evidence>
<comment type="function">
    <molecule>Stable signal peptide</molecule>
    <text evidence="23">Functions as a cleaved signal peptide that is retained as the third component of the GP complex (GP-C). Helps to stabilize the spike complex in its native conformation. The SSP is required for efficient glycoprotein expression, post-translational maturation cleavage of G1 and G2, glycoprotein transport to the cell surface plasma membrane, formation of infectious virus particles, and acid pH-dependent glycoprotein-mediated cell fusion.</text>
</comment>
<evidence type="ECO:0000256" key="12">
    <source>
        <dbReference type="ARBA" id="ARBA00022844"/>
    </source>
</evidence>
<organismHost>
    <name type="scientific">Zygodontomys brevicauda</name>
    <dbReference type="NCBI Taxonomy" id="157541"/>
</organismHost>
<evidence type="ECO:0000256" key="25">
    <source>
        <dbReference type="SAM" id="Phobius"/>
    </source>
</evidence>
<comment type="subcellular location">
    <molecule>Glycoprotein G2</molecule>
    <subcellularLocation>
        <location evidence="23">Virion membrane</location>
        <topology evidence="23">Single-pass membrane protein</topology>
    </subcellularLocation>
    <subcellularLocation>
        <location evidence="23">Host endoplasmic reticulum membrane</location>
        <topology evidence="23">Single-pass membrane protein</topology>
    </subcellularLocation>
    <subcellularLocation>
        <location evidence="23">Host Golgi apparatus membrane</location>
        <topology evidence="23">Single-pass membrane protein</topology>
    </subcellularLocation>
    <subcellularLocation>
        <location evidence="23">Host cell membrane</location>
        <topology evidence="23">Single-pass membrane protein</topology>
    </subcellularLocation>
    <text evidence="23">Binding to the stable signal peptide masks endogenous ER localization signals in the cytoplasmic domain of G2 to ensure that only the fully assembled, tripartite GP complex is transported for virion assembly.</text>
</comment>
<dbReference type="EMBL" id="KR260722">
    <property type="protein sequence ID" value="ALE15092.1"/>
    <property type="molecule type" value="Genomic_RNA"/>
</dbReference>
<evidence type="ECO:0000256" key="5">
    <source>
        <dbReference type="ARBA" id="ARBA00022595"/>
    </source>
</evidence>
<keyword evidence="15 23" id="KW-1164">Virus endocytosis by host</keyword>
<dbReference type="HAMAP" id="MF_04084">
    <property type="entry name" value="ARENA_GPC"/>
    <property type="match status" value="1"/>
</dbReference>
<protein>
    <recommendedName>
        <fullName evidence="23">Pre-glycoprotein polyprotein GP complex</fullName>
        <shortName evidence="23">Pre-GP-C</shortName>
    </recommendedName>
    <component>
        <recommendedName>
            <fullName evidence="23">Stable signal peptide</fullName>
            <shortName evidence="23">SSP</shortName>
        </recommendedName>
    </component>
    <component>
        <recommendedName>
            <fullName evidence="23">Glycoprotein G1</fullName>
            <shortName evidence="23">GP1</shortName>
        </recommendedName>
    </component>
    <component>
        <recommendedName>
            <fullName evidence="23">Glycoprotein G2</fullName>
            <shortName evidence="23">GP2</shortName>
        </recommendedName>
    </component>
</protein>
<dbReference type="GO" id="GO:0019065">
    <property type="term" value="P:receptor-mediated endocytosis of virus by host cell"/>
    <property type="evidence" value="ECO:0007669"/>
    <property type="project" value="UniProtKB-UniRule"/>
</dbReference>
<keyword evidence="21 23" id="KW-0449">Lipoprotein</keyword>
<dbReference type="Gene3D" id="6.10.140.1590">
    <property type="match status" value="1"/>
</dbReference>
<evidence type="ECO:0000256" key="19">
    <source>
        <dbReference type="ARBA" id="ARBA00023180"/>
    </source>
</evidence>
<keyword evidence="6 23" id="KW-0812">Transmembrane</keyword>
<feature type="binding site" evidence="23">
    <location>
        <position position="449"/>
    </location>
    <ligand>
        <name>Zn(2+)</name>
        <dbReference type="ChEBI" id="CHEBI:29105"/>
        <label>2</label>
    </ligand>
</feature>
<evidence type="ECO:0000256" key="23">
    <source>
        <dbReference type="HAMAP-Rule" id="MF_04084"/>
    </source>
</evidence>
<dbReference type="GO" id="GO:0020002">
    <property type="term" value="C:host cell plasma membrane"/>
    <property type="evidence" value="ECO:0007669"/>
    <property type="project" value="UniProtKB-SubCell"/>
</dbReference>
<dbReference type="GO" id="GO:0046872">
    <property type="term" value="F:metal ion binding"/>
    <property type="evidence" value="ECO:0007669"/>
    <property type="project" value="UniProtKB-KW"/>
</dbReference>
<feature type="site" description="Cleavage; by host MBTPS1" evidence="23">
    <location>
        <begin position="245"/>
        <end position="246"/>
    </location>
</feature>
<dbReference type="GO" id="GO:0055036">
    <property type="term" value="C:virion membrane"/>
    <property type="evidence" value="ECO:0007669"/>
    <property type="project" value="UniProtKB-SubCell"/>
</dbReference>